<dbReference type="GeneID" id="102802713"/>
<feature type="domain" description="Ubiquitin-like" evidence="1">
    <location>
        <begin position="55"/>
        <end position="131"/>
    </location>
</feature>
<dbReference type="PROSITE" id="PS00299">
    <property type="entry name" value="UBIQUITIN_1"/>
    <property type="match status" value="1"/>
</dbReference>
<dbReference type="Gene3D" id="3.10.20.90">
    <property type="entry name" value="Phosphatidylinositol 3-kinase Catalytic Subunit, Chain A, domain 1"/>
    <property type="match status" value="3"/>
</dbReference>
<protein>
    <submittedName>
        <fullName evidence="3">Polyubiquitin-C-like</fullName>
    </submittedName>
</protein>
<evidence type="ECO:0000259" key="1">
    <source>
        <dbReference type="PROSITE" id="PS50053"/>
    </source>
</evidence>
<organism evidence="2 3">
    <name type="scientific">Saccoglossus kowalevskii</name>
    <name type="common">Acorn worm</name>
    <dbReference type="NCBI Taxonomy" id="10224"/>
    <lineage>
        <taxon>Eukaryota</taxon>
        <taxon>Metazoa</taxon>
        <taxon>Hemichordata</taxon>
        <taxon>Enteropneusta</taxon>
        <taxon>Harrimaniidae</taxon>
        <taxon>Saccoglossus</taxon>
    </lineage>
</organism>
<keyword evidence="2" id="KW-1185">Reference proteome</keyword>
<feature type="domain" description="Ubiquitin-like" evidence="1">
    <location>
        <begin position="206"/>
        <end position="277"/>
    </location>
</feature>
<dbReference type="PANTHER" id="PTHR10666">
    <property type="entry name" value="UBIQUITIN"/>
    <property type="match status" value="1"/>
</dbReference>
<evidence type="ECO:0000313" key="2">
    <source>
        <dbReference type="Proteomes" id="UP000694865"/>
    </source>
</evidence>
<name>A0ABM0MA94_SACKO</name>
<dbReference type="Proteomes" id="UP000694865">
    <property type="component" value="Unplaced"/>
</dbReference>
<dbReference type="SUPFAM" id="SSF54236">
    <property type="entry name" value="Ubiquitin-like"/>
    <property type="match status" value="3"/>
</dbReference>
<feature type="domain" description="Ubiquitin-like" evidence="1">
    <location>
        <begin position="133"/>
        <end position="205"/>
    </location>
</feature>
<evidence type="ECO:0000313" key="3">
    <source>
        <dbReference type="RefSeq" id="XP_006816935.1"/>
    </source>
</evidence>
<dbReference type="Pfam" id="PF00240">
    <property type="entry name" value="ubiquitin"/>
    <property type="match status" value="3"/>
</dbReference>
<proteinExistence type="predicted"/>
<dbReference type="PROSITE" id="PS50053">
    <property type="entry name" value="UBIQUITIN_2"/>
    <property type="match status" value="3"/>
</dbReference>
<dbReference type="RefSeq" id="XP_006816935.1">
    <property type="nucleotide sequence ID" value="XM_006816872.1"/>
</dbReference>
<dbReference type="InterPro" id="IPR029071">
    <property type="entry name" value="Ubiquitin-like_domsf"/>
</dbReference>
<dbReference type="InterPro" id="IPR019954">
    <property type="entry name" value="Ubiquitin_CS"/>
</dbReference>
<sequence>MEHTKTVKTESTPKARWVFRQESYPIIVPPECLVQNAGVDAFGSSTTQTRAQVTIPIFIRTQFGESFTLKVSEWETVKSVKSIIETRTGLPSEQQRLIYRGHRLGNVDMTLVDYDIGKEAVLCVYRTLDIGTLHLTVRNLRDDANSLIVEPLNTILETKEIYEKATGIPVALQEFIYMGKVLDGDRTLWDYDIMASSVVYVTYRRFPIIAKTMARYSYQLCVSPTTTVWEVKAKIFENRGIPVEEQHIVYDGRELLDDNDLHYYDIVKPYTLLLLVSGKNIEITRKGNGKVAIGKINAQTNPVTFPFGCIVQ</sequence>
<gene>
    <name evidence="3" type="primary">LOC102802713</name>
</gene>
<dbReference type="InterPro" id="IPR000626">
    <property type="entry name" value="Ubiquitin-like_dom"/>
</dbReference>
<dbReference type="SMART" id="SM00213">
    <property type="entry name" value="UBQ"/>
    <property type="match status" value="3"/>
</dbReference>
<accession>A0ABM0MA94</accession>
<reference evidence="3" key="1">
    <citation type="submission" date="2025-08" db="UniProtKB">
        <authorList>
            <consortium name="RefSeq"/>
        </authorList>
    </citation>
    <scope>IDENTIFICATION</scope>
    <source>
        <tissue evidence="3">Testes</tissue>
    </source>
</reference>
<dbReference type="InterPro" id="IPR050158">
    <property type="entry name" value="Ubiquitin_ubiquitin-like"/>
</dbReference>
<dbReference type="CDD" id="cd17039">
    <property type="entry name" value="Ubl_ubiquitin_like"/>
    <property type="match status" value="2"/>
</dbReference>